<proteinExistence type="predicted"/>
<evidence type="ECO:0000313" key="1">
    <source>
        <dbReference type="EMBL" id="CAG8672553.1"/>
    </source>
</evidence>
<dbReference type="Proteomes" id="UP000789572">
    <property type="component" value="Unassembled WGS sequence"/>
</dbReference>
<protein>
    <submittedName>
        <fullName evidence="1">477_t:CDS:1</fullName>
    </submittedName>
</protein>
<feature type="non-terminal residue" evidence="1">
    <location>
        <position position="1"/>
    </location>
</feature>
<name>A0A9N9EG11_9GLOM</name>
<dbReference type="EMBL" id="CAJVPJ010006976">
    <property type="protein sequence ID" value="CAG8672553.1"/>
    <property type="molecule type" value="Genomic_DNA"/>
</dbReference>
<evidence type="ECO:0000313" key="2">
    <source>
        <dbReference type="Proteomes" id="UP000789572"/>
    </source>
</evidence>
<organism evidence="1 2">
    <name type="scientific">Paraglomus occultum</name>
    <dbReference type="NCBI Taxonomy" id="144539"/>
    <lineage>
        <taxon>Eukaryota</taxon>
        <taxon>Fungi</taxon>
        <taxon>Fungi incertae sedis</taxon>
        <taxon>Mucoromycota</taxon>
        <taxon>Glomeromycotina</taxon>
        <taxon>Glomeromycetes</taxon>
        <taxon>Paraglomerales</taxon>
        <taxon>Paraglomeraceae</taxon>
        <taxon>Paraglomus</taxon>
    </lineage>
</organism>
<keyword evidence="2" id="KW-1185">Reference proteome</keyword>
<feature type="non-terminal residue" evidence="1">
    <location>
        <position position="46"/>
    </location>
</feature>
<accession>A0A9N9EG11</accession>
<sequence>RPDFAEGCSSKGDRKGEILGNQAELNIEKEALVYDICREKIEDIAS</sequence>
<comment type="caution">
    <text evidence="1">The sequence shown here is derived from an EMBL/GenBank/DDBJ whole genome shotgun (WGS) entry which is preliminary data.</text>
</comment>
<dbReference type="AlphaFoldDB" id="A0A9N9EG11"/>
<reference evidence="1" key="1">
    <citation type="submission" date="2021-06" db="EMBL/GenBank/DDBJ databases">
        <authorList>
            <person name="Kallberg Y."/>
            <person name="Tangrot J."/>
            <person name="Rosling A."/>
        </authorList>
    </citation>
    <scope>NUCLEOTIDE SEQUENCE</scope>
    <source>
        <strain evidence="1">IA702</strain>
    </source>
</reference>
<gene>
    <name evidence="1" type="ORF">POCULU_LOCUS11053</name>
</gene>